<evidence type="ECO:0000259" key="12">
    <source>
        <dbReference type="Pfam" id="PF16757"/>
    </source>
</evidence>
<organism evidence="13 14">
    <name type="scientific">Popillia japonica</name>
    <name type="common">Japanese beetle</name>
    <dbReference type="NCBI Taxonomy" id="7064"/>
    <lineage>
        <taxon>Eukaryota</taxon>
        <taxon>Metazoa</taxon>
        <taxon>Ecdysozoa</taxon>
        <taxon>Arthropoda</taxon>
        <taxon>Hexapoda</taxon>
        <taxon>Insecta</taxon>
        <taxon>Pterygota</taxon>
        <taxon>Neoptera</taxon>
        <taxon>Endopterygota</taxon>
        <taxon>Coleoptera</taxon>
        <taxon>Polyphaga</taxon>
        <taxon>Scarabaeiformia</taxon>
        <taxon>Scarabaeidae</taxon>
        <taxon>Rutelinae</taxon>
        <taxon>Popillia</taxon>
    </lineage>
</organism>
<keyword evidence="14" id="KW-1185">Reference proteome</keyword>
<dbReference type="InterPro" id="IPR013780">
    <property type="entry name" value="Glyco_hydro_b"/>
</dbReference>
<dbReference type="SUPFAM" id="SSF51445">
    <property type="entry name" value="(Trans)glycosidases"/>
    <property type="match status" value="2"/>
</dbReference>
<dbReference type="PANTHER" id="PTHR10030">
    <property type="entry name" value="ALPHA-L-FUCOSIDASE"/>
    <property type="match status" value="1"/>
</dbReference>
<dbReference type="InterPro" id="IPR000933">
    <property type="entry name" value="Glyco_hydro_29"/>
</dbReference>
<evidence type="ECO:0000256" key="2">
    <source>
        <dbReference type="ARBA" id="ARBA00007951"/>
    </source>
</evidence>
<dbReference type="EMBL" id="JASPKY010000921">
    <property type="protein sequence ID" value="KAK9680215.1"/>
    <property type="molecule type" value="Genomic_DNA"/>
</dbReference>
<evidence type="ECO:0000256" key="9">
    <source>
        <dbReference type="ARBA" id="ARBA00081661"/>
    </source>
</evidence>
<dbReference type="InterPro" id="IPR016286">
    <property type="entry name" value="FUC_metazoa-typ"/>
</dbReference>
<dbReference type="GO" id="GO:0005764">
    <property type="term" value="C:lysosome"/>
    <property type="evidence" value="ECO:0007669"/>
    <property type="project" value="TreeGrafter"/>
</dbReference>
<evidence type="ECO:0000259" key="11">
    <source>
        <dbReference type="Pfam" id="PF01120"/>
    </source>
</evidence>
<protein>
    <recommendedName>
        <fullName evidence="8">Putative alpha-L-fucosidase</fullName>
        <ecNumber evidence="3">3.2.1.51</ecNumber>
    </recommendedName>
    <alternativeName>
        <fullName evidence="9">Alpha-L-fucoside fucohydrolase</fullName>
    </alternativeName>
</protein>
<gene>
    <name evidence="13" type="ORF">QE152_g39271</name>
</gene>
<feature type="domain" description="Glycoside hydrolase family 29 N-terminal" evidence="11">
    <location>
        <begin position="118"/>
        <end position="383"/>
    </location>
</feature>
<reference evidence="13 14" key="1">
    <citation type="journal article" date="2024" name="BMC Genomics">
        <title>De novo assembly and annotation of Popillia japonica's genome with initial clues to its potential as an invasive pest.</title>
        <authorList>
            <person name="Cucini C."/>
            <person name="Boschi S."/>
            <person name="Funari R."/>
            <person name="Cardaioli E."/>
            <person name="Iannotti N."/>
            <person name="Marturano G."/>
            <person name="Paoli F."/>
            <person name="Bruttini M."/>
            <person name="Carapelli A."/>
            <person name="Frati F."/>
            <person name="Nardi F."/>
        </authorList>
    </citation>
    <scope>NUCLEOTIDE SEQUENCE [LARGE SCALE GENOMIC DNA]</scope>
    <source>
        <strain evidence="13">DMR45628</strain>
    </source>
</reference>
<comment type="similarity">
    <text evidence="2 10">Belongs to the glycosyl hydrolase 29 family.</text>
</comment>
<sequence>MASSLIATFLYLPLCYCLYTASWESLDTRPLPEWYDQAKVGIFLHWGIYSVPAFGTEWFWKNLKENNTAYVNYVNENYRPGFTYQEFAPEFTAKFFNPKDWAELFRAAGANLCLLKLLYQEFAPEFTAKFFNPKDWAELFRAAGANYVVLTTKHHEGFTLWPSTYSYSWNSVDIGAHRDLVDELTTAVRAAGLRMGYYYSLLEWYNPLYMRDKASNFQTTTFSDNKAGPELQELVERYRPDIVWSDGEWEANDTYWKSEEFLAWLYNESPVKDEVVVNDRWGAKMLCKHGDFYTCHDRYNPGVLQSHKWENAMTIDTRSWGYRANAKVEDFMSTYKLIVTLVETVSCGGNILLNVGPTKDGMIIPIYQERLRDLGKWLAVNGEAIYNSVPWKVQNDSLHTTWYTTRDTAVYALCLKWPTEKKYELGSAADLFASNSTVVELLGYGEVDWDIYYDVVEITFPDRAEVFSDWAWTLKITKY</sequence>
<dbReference type="PANTHER" id="PTHR10030:SF37">
    <property type="entry name" value="ALPHA-L-FUCOSIDASE-RELATED"/>
    <property type="match status" value="1"/>
</dbReference>
<evidence type="ECO:0000256" key="1">
    <source>
        <dbReference type="ARBA" id="ARBA00004071"/>
    </source>
</evidence>
<evidence type="ECO:0000256" key="10">
    <source>
        <dbReference type="PIRNR" id="PIRNR001092"/>
    </source>
</evidence>
<keyword evidence="5 10" id="KW-0378">Hydrolase</keyword>
<dbReference type="InterPro" id="IPR057739">
    <property type="entry name" value="Glyco_hydro_29_N"/>
</dbReference>
<feature type="domain" description="Alpha-L-fucosidase C-terminal" evidence="12">
    <location>
        <begin position="394"/>
        <end position="477"/>
    </location>
</feature>
<name>A0AAW1HU81_POPJA</name>
<proteinExistence type="inferred from homology"/>
<evidence type="ECO:0000256" key="4">
    <source>
        <dbReference type="ARBA" id="ARBA00022729"/>
    </source>
</evidence>
<dbReference type="GO" id="GO:0004560">
    <property type="term" value="F:alpha-L-fucosidase activity"/>
    <property type="evidence" value="ECO:0007669"/>
    <property type="project" value="UniProtKB-EC"/>
</dbReference>
<accession>A0AAW1HU81</accession>
<dbReference type="FunFam" id="3.20.20.80:FF:000027">
    <property type="entry name" value="Alpha-L-fucosidase"/>
    <property type="match status" value="1"/>
</dbReference>
<dbReference type="Proteomes" id="UP001458880">
    <property type="component" value="Unassembled WGS sequence"/>
</dbReference>
<evidence type="ECO:0000256" key="5">
    <source>
        <dbReference type="ARBA" id="ARBA00022801"/>
    </source>
</evidence>
<evidence type="ECO:0000256" key="8">
    <source>
        <dbReference type="ARBA" id="ARBA00074133"/>
    </source>
</evidence>
<dbReference type="InterPro" id="IPR017853">
    <property type="entry name" value="GH"/>
</dbReference>
<dbReference type="Pfam" id="PF01120">
    <property type="entry name" value="Alpha_L_fucos"/>
    <property type="match status" value="2"/>
</dbReference>
<feature type="chain" id="PRO_5043115665" description="Putative alpha-L-fucosidase" evidence="10">
    <location>
        <begin position="18"/>
        <end position="479"/>
    </location>
</feature>
<dbReference type="PRINTS" id="PR00741">
    <property type="entry name" value="GLHYDRLASE29"/>
</dbReference>
<keyword evidence="4 10" id="KW-0732">Signal</keyword>
<comment type="function">
    <text evidence="1">Alpha-L-fucosidase is responsible for hydrolyzing the alpha-1,6-linked fucose joined to the reducing-end N-acetylglucosamine of the carbohydrate moieties of glycoproteins.</text>
</comment>
<dbReference type="InterPro" id="IPR031919">
    <property type="entry name" value="Fucosidase_C"/>
</dbReference>
<dbReference type="GO" id="GO:0006004">
    <property type="term" value="P:fucose metabolic process"/>
    <property type="evidence" value="ECO:0007669"/>
    <property type="project" value="InterPro"/>
</dbReference>
<dbReference type="Gene3D" id="2.60.40.1180">
    <property type="entry name" value="Golgi alpha-mannosidase II"/>
    <property type="match status" value="1"/>
</dbReference>
<comment type="caution">
    <text evidence="13">The sequence shown here is derived from an EMBL/GenBank/DDBJ whole genome shotgun (WGS) entry which is preliminary data.</text>
</comment>
<evidence type="ECO:0000313" key="14">
    <source>
        <dbReference type="Proteomes" id="UP001458880"/>
    </source>
</evidence>
<evidence type="ECO:0000256" key="6">
    <source>
        <dbReference type="ARBA" id="ARBA00023180"/>
    </source>
</evidence>
<feature type="domain" description="Glycoside hydrolase family 29 N-terminal" evidence="11">
    <location>
        <begin position="19"/>
        <end position="111"/>
    </location>
</feature>
<dbReference type="SMART" id="SM00812">
    <property type="entry name" value="Alpha_L_fucos"/>
    <property type="match status" value="1"/>
</dbReference>
<keyword evidence="6" id="KW-0325">Glycoprotein</keyword>
<evidence type="ECO:0000256" key="3">
    <source>
        <dbReference type="ARBA" id="ARBA00012662"/>
    </source>
</evidence>
<dbReference type="Pfam" id="PF16757">
    <property type="entry name" value="Fucosidase_C"/>
    <property type="match status" value="1"/>
</dbReference>
<dbReference type="Gene3D" id="3.20.20.80">
    <property type="entry name" value="Glycosidases"/>
    <property type="match status" value="2"/>
</dbReference>
<dbReference type="EC" id="3.2.1.51" evidence="3"/>
<keyword evidence="7 10" id="KW-0326">Glycosidase</keyword>
<dbReference type="GO" id="GO:0016139">
    <property type="term" value="P:glycoside catabolic process"/>
    <property type="evidence" value="ECO:0007669"/>
    <property type="project" value="TreeGrafter"/>
</dbReference>
<feature type="signal peptide" evidence="10">
    <location>
        <begin position="1"/>
        <end position="17"/>
    </location>
</feature>
<evidence type="ECO:0000313" key="13">
    <source>
        <dbReference type="EMBL" id="KAK9680215.1"/>
    </source>
</evidence>
<dbReference type="PIRSF" id="PIRSF001092">
    <property type="entry name" value="Alpha-L-fucosidase"/>
    <property type="match status" value="1"/>
</dbReference>
<evidence type="ECO:0000256" key="7">
    <source>
        <dbReference type="ARBA" id="ARBA00023295"/>
    </source>
</evidence>
<dbReference type="AlphaFoldDB" id="A0AAW1HU81"/>